<feature type="domain" description="Ku" evidence="4">
    <location>
        <begin position="52"/>
        <end position="180"/>
    </location>
</feature>
<dbReference type="InterPro" id="IPR006164">
    <property type="entry name" value="DNA_bd_Ku70/Ku80"/>
</dbReference>
<dbReference type="OrthoDB" id="9795084at2"/>
<evidence type="ECO:0000313" key="6">
    <source>
        <dbReference type="Proteomes" id="UP000188603"/>
    </source>
</evidence>
<evidence type="ECO:0000259" key="4">
    <source>
        <dbReference type="SMART" id="SM00559"/>
    </source>
</evidence>
<protein>
    <recommendedName>
        <fullName evidence="3">Non-homologous end joining protein Ku</fullName>
    </recommendedName>
</protein>
<keyword evidence="6" id="KW-1185">Reference proteome</keyword>
<comment type="function">
    <text evidence="3">With LigD forms a non-homologous end joining (NHEJ) DNA repair enzyme, which repairs dsDNA breaks with reduced fidelity. Binds linear dsDNA with 5'- and 3'- overhangs but not closed circular dsDNA nor ssDNA. Recruits and stimulates the ligase activity of LigD.</text>
</comment>
<keyword evidence="3" id="KW-0234">DNA repair</keyword>
<dbReference type="GO" id="GO:0006303">
    <property type="term" value="P:double-strand break repair via nonhomologous end joining"/>
    <property type="evidence" value="ECO:0007669"/>
    <property type="project" value="UniProtKB-UniRule"/>
</dbReference>
<keyword evidence="2 3" id="KW-0233">DNA recombination</keyword>
<accession>A0A1U9K9P5</accession>
<reference evidence="5 6" key="1">
    <citation type="journal article" date="2015" name="Int. J. Syst. Evol. Microbiol.">
        <title>Novibacillus thermophilus gen. nov., sp. nov., a Gram-staining-negative and moderately thermophilic member of the family Thermoactinomycetaceae.</title>
        <authorList>
            <person name="Yang G."/>
            <person name="Chen J."/>
            <person name="Zhou S."/>
        </authorList>
    </citation>
    <scope>NUCLEOTIDE SEQUENCE [LARGE SCALE GENOMIC DNA]</scope>
    <source>
        <strain evidence="5 6">SG-1</strain>
    </source>
</reference>
<dbReference type="Proteomes" id="UP000188603">
    <property type="component" value="Chromosome"/>
</dbReference>
<dbReference type="KEGG" id="ntr:B0W44_14240"/>
<evidence type="ECO:0000313" key="5">
    <source>
        <dbReference type="EMBL" id="AQS56736.1"/>
    </source>
</evidence>
<comment type="similarity">
    <text evidence="3">Belongs to the prokaryotic Ku family.</text>
</comment>
<dbReference type="AlphaFoldDB" id="A0A1U9K9P5"/>
<organism evidence="5 6">
    <name type="scientific">Novibacillus thermophilus</name>
    <dbReference type="NCBI Taxonomy" id="1471761"/>
    <lineage>
        <taxon>Bacteria</taxon>
        <taxon>Bacillati</taxon>
        <taxon>Bacillota</taxon>
        <taxon>Bacilli</taxon>
        <taxon>Bacillales</taxon>
        <taxon>Thermoactinomycetaceae</taxon>
        <taxon>Novibacillus</taxon>
    </lineage>
</organism>
<proteinExistence type="inferred from homology"/>
<dbReference type="Pfam" id="PF02735">
    <property type="entry name" value="Ku"/>
    <property type="match status" value="1"/>
</dbReference>
<dbReference type="Gene3D" id="2.40.290.10">
    <property type="match status" value="1"/>
</dbReference>
<dbReference type="PIRSF" id="PIRSF006493">
    <property type="entry name" value="Prok_Ku"/>
    <property type="match status" value="1"/>
</dbReference>
<dbReference type="NCBIfam" id="TIGR02772">
    <property type="entry name" value="Ku_bact"/>
    <property type="match status" value="1"/>
</dbReference>
<dbReference type="PANTHER" id="PTHR41251:SF1">
    <property type="entry name" value="NON-HOMOLOGOUS END JOINING PROTEIN KU"/>
    <property type="match status" value="1"/>
</dbReference>
<dbReference type="STRING" id="1471761.B0W44_14240"/>
<gene>
    <name evidence="3" type="primary">ku</name>
    <name evidence="5" type="ORF">B0W44_14240</name>
</gene>
<dbReference type="HAMAP" id="MF_01875">
    <property type="entry name" value="Prokaryotic_Ku"/>
    <property type="match status" value="1"/>
</dbReference>
<dbReference type="SMART" id="SM00559">
    <property type="entry name" value="Ku78"/>
    <property type="match status" value="1"/>
</dbReference>
<sequence>MHTVWKGSIRFGLVNIPVRMFTATEEKSVKFRQLHAKCHTPIRYQRTCPNCEQEVDRDDIVKGYELEEGRFVVLTDEEIEAAKPEAEKSIDILDFVDLAEIDPVYFNKSYYLSPQDTGERAYSLLRQAMYDTHKIGIAQFTLRSKQSLAAVRVFDKALVLETIFYPDEVRAVDNIPDLPKEGALPEKELNMAQQLIEQLVTPFDPEKYADEYRQSLLDVIEKKAKGEEIREAPDVKPHKVVDLMEALKASLDQTAEKNKRA</sequence>
<dbReference type="GO" id="GO:0003690">
    <property type="term" value="F:double-stranded DNA binding"/>
    <property type="evidence" value="ECO:0007669"/>
    <property type="project" value="UniProtKB-UniRule"/>
</dbReference>
<dbReference type="InterPro" id="IPR016194">
    <property type="entry name" value="SPOC-like_C_dom_sf"/>
</dbReference>
<dbReference type="CDD" id="cd00789">
    <property type="entry name" value="KU_like"/>
    <property type="match status" value="1"/>
</dbReference>
<dbReference type="GO" id="GO:0006310">
    <property type="term" value="P:DNA recombination"/>
    <property type="evidence" value="ECO:0007669"/>
    <property type="project" value="UniProtKB-KW"/>
</dbReference>
<dbReference type="FunFam" id="2.40.290.10:FF:000004">
    <property type="entry name" value="Non-homologous end joining protein Ku"/>
    <property type="match status" value="1"/>
</dbReference>
<keyword evidence="3" id="KW-0227">DNA damage</keyword>
<evidence type="ECO:0000256" key="3">
    <source>
        <dbReference type="HAMAP-Rule" id="MF_01875"/>
    </source>
</evidence>
<dbReference type="SUPFAM" id="SSF100939">
    <property type="entry name" value="SPOC domain-like"/>
    <property type="match status" value="1"/>
</dbReference>
<evidence type="ECO:0000256" key="2">
    <source>
        <dbReference type="ARBA" id="ARBA00023172"/>
    </source>
</evidence>
<evidence type="ECO:0000256" key="1">
    <source>
        <dbReference type="ARBA" id="ARBA00023125"/>
    </source>
</evidence>
<dbReference type="RefSeq" id="WP_077720601.1">
    <property type="nucleotide sequence ID" value="NZ_CP019699.1"/>
</dbReference>
<comment type="subunit">
    <text evidence="3">Homodimer. Interacts with LigD.</text>
</comment>
<keyword evidence="1 3" id="KW-0238">DNA-binding</keyword>
<name>A0A1U9K9P5_9BACL</name>
<dbReference type="PANTHER" id="PTHR41251">
    <property type="entry name" value="NON-HOMOLOGOUS END JOINING PROTEIN KU"/>
    <property type="match status" value="1"/>
</dbReference>
<dbReference type="EMBL" id="CP019699">
    <property type="protein sequence ID" value="AQS56736.1"/>
    <property type="molecule type" value="Genomic_DNA"/>
</dbReference>
<dbReference type="InterPro" id="IPR009187">
    <property type="entry name" value="Prok_Ku"/>
</dbReference>